<dbReference type="Pfam" id="PF14244">
    <property type="entry name" value="Retrotran_gag_3"/>
    <property type="match status" value="1"/>
</dbReference>
<dbReference type="InterPro" id="IPR036397">
    <property type="entry name" value="RNaseH_sf"/>
</dbReference>
<dbReference type="InterPro" id="IPR012337">
    <property type="entry name" value="RNaseH-like_sf"/>
</dbReference>
<dbReference type="SUPFAM" id="SSF56672">
    <property type="entry name" value="DNA/RNA polymerases"/>
    <property type="match status" value="1"/>
</dbReference>
<dbReference type="InterPro" id="IPR043502">
    <property type="entry name" value="DNA/RNA_pol_sf"/>
</dbReference>
<dbReference type="AlphaFoldDB" id="A0A6L2JWT9"/>
<name>A0A6L2JWT9_TANCI</name>
<dbReference type="PANTHER" id="PTHR37610:SF40">
    <property type="entry name" value="OS01G0909600 PROTEIN"/>
    <property type="match status" value="1"/>
</dbReference>
<dbReference type="SUPFAM" id="SSF53098">
    <property type="entry name" value="Ribonuclease H-like"/>
    <property type="match status" value="1"/>
</dbReference>
<gene>
    <name evidence="3" type="ORF">Tci_013207</name>
</gene>
<sequence>MINDPLYIASSDHPRMVLTNTPFNGTNFHGWNRNVRMALDAKLKLVLIDGSCPKPGAEHVDLQRWIRMGECTYDVLGKVLLRDSNSKLIQFLMKLNDDYEYEVMVVGKTIGDLEMMARMMEKGFAPVVIKKAIQWISVLRKLGYENEIGTNSGGGVDQRLVAAVCQEMMKTFKGKGAYGVLHQRSIAHTPQQNGRVERKHRNLLDTARALRLHEIEVLTNPQSIPTYPTFKTHDEEMTEHVNPNTPLSAEPNISNATTDNIPSSNLIPVPPTPSVPLRKSSRNLIRPAWLQDFVTPKVPSSNNSTPHYCLFVSSEFKNIPHSHIAFLANVFANYEPTSDAQAEKDVEWARAMKAELAALKKIKLGLFNARLVVRGFNKKEGLDYKHNFSPVAKLATVRVLIAIATSKQWPLHQLDINNAFLHGYIEEEIYMLPPEGYTKASPGQICKLNSLGFIQSKHDYSLFVKLKGEEFNVVLVYVDDMITCNSTVRIQTLKLSLDQKFTIKDFGLAKYFLGIELCKTDTGMHLNQRKYILDLLTDAGLTATKTSSFPLPTQLKVSLDKGTPLNDAGSYRRLVGRLLSLIMTRPDISYVVLHLS</sequence>
<feature type="domain" description="Reverse transcriptase Ty1/copia-type" evidence="1">
    <location>
        <begin position="363"/>
        <end position="449"/>
    </location>
</feature>
<reference evidence="3" key="1">
    <citation type="journal article" date="2019" name="Sci. Rep.">
        <title>Draft genome of Tanacetum cinerariifolium, the natural source of mosquito coil.</title>
        <authorList>
            <person name="Yamashiro T."/>
            <person name="Shiraishi A."/>
            <person name="Satake H."/>
            <person name="Nakayama K."/>
        </authorList>
    </citation>
    <scope>NUCLEOTIDE SEQUENCE</scope>
</reference>
<dbReference type="Pfam" id="PF07727">
    <property type="entry name" value="RVT_2"/>
    <property type="match status" value="1"/>
</dbReference>
<dbReference type="GO" id="GO:0003676">
    <property type="term" value="F:nucleic acid binding"/>
    <property type="evidence" value="ECO:0007669"/>
    <property type="project" value="InterPro"/>
</dbReference>
<evidence type="ECO:0000259" key="1">
    <source>
        <dbReference type="Pfam" id="PF07727"/>
    </source>
</evidence>
<comment type="caution">
    <text evidence="3">The sequence shown here is derived from an EMBL/GenBank/DDBJ whole genome shotgun (WGS) entry which is preliminary data.</text>
</comment>
<dbReference type="Gene3D" id="3.30.420.10">
    <property type="entry name" value="Ribonuclease H-like superfamily/Ribonuclease H"/>
    <property type="match status" value="1"/>
</dbReference>
<dbReference type="InterPro" id="IPR013103">
    <property type="entry name" value="RVT_2"/>
</dbReference>
<dbReference type="PANTHER" id="PTHR37610">
    <property type="entry name" value="CCHC-TYPE DOMAIN-CONTAINING PROTEIN"/>
    <property type="match status" value="1"/>
</dbReference>
<evidence type="ECO:0000313" key="3">
    <source>
        <dbReference type="EMBL" id="GEU41229.1"/>
    </source>
</evidence>
<dbReference type="EMBL" id="BKCJ010001410">
    <property type="protein sequence ID" value="GEU41229.1"/>
    <property type="molecule type" value="Genomic_DNA"/>
</dbReference>
<organism evidence="3">
    <name type="scientific">Tanacetum cinerariifolium</name>
    <name type="common">Dalmatian daisy</name>
    <name type="synonym">Chrysanthemum cinerariifolium</name>
    <dbReference type="NCBI Taxonomy" id="118510"/>
    <lineage>
        <taxon>Eukaryota</taxon>
        <taxon>Viridiplantae</taxon>
        <taxon>Streptophyta</taxon>
        <taxon>Embryophyta</taxon>
        <taxon>Tracheophyta</taxon>
        <taxon>Spermatophyta</taxon>
        <taxon>Magnoliopsida</taxon>
        <taxon>eudicotyledons</taxon>
        <taxon>Gunneridae</taxon>
        <taxon>Pentapetalae</taxon>
        <taxon>asterids</taxon>
        <taxon>campanulids</taxon>
        <taxon>Asterales</taxon>
        <taxon>Asteraceae</taxon>
        <taxon>Asteroideae</taxon>
        <taxon>Anthemideae</taxon>
        <taxon>Anthemidinae</taxon>
        <taxon>Tanacetum</taxon>
    </lineage>
</organism>
<feature type="domain" description="Retrotransposon Copia-like N-terminal" evidence="2">
    <location>
        <begin position="10"/>
        <end position="55"/>
    </location>
</feature>
<evidence type="ECO:0000259" key="2">
    <source>
        <dbReference type="Pfam" id="PF14244"/>
    </source>
</evidence>
<evidence type="ECO:0008006" key="4">
    <source>
        <dbReference type="Google" id="ProtNLM"/>
    </source>
</evidence>
<dbReference type="InterPro" id="IPR029472">
    <property type="entry name" value="Copia-like_N"/>
</dbReference>
<accession>A0A6L2JWT9</accession>
<proteinExistence type="predicted"/>
<protein>
    <recommendedName>
        <fullName evidence="4">Reverse transcriptase Ty1/copia-type domain-containing protein</fullName>
    </recommendedName>
</protein>